<dbReference type="PANTHER" id="PTHR12868:SF0">
    <property type="entry name" value="NADH DEHYDROGENASE [UBIQUINONE] 1 BETA SUBCOMPLEX SUBUNIT 9"/>
    <property type="match status" value="1"/>
</dbReference>
<evidence type="ECO:0000256" key="8">
    <source>
        <dbReference type="ARBA" id="ARBA00022660"/>
    </source>
</evidence>
<proteinExistence type="inferred from homology"/>
<dbReference type="AlphaFoldDB" id="A0A834J5E5"/>
<dbReference type="InterPro" id="IPR033034">
    <property type="entry name" value="NDUFB9"/>
</dbReference>
<dbReference type="GO" id="GO:0005743">
    <property type="term" value="C:mitochondrial inner membrane"/>
    <property type="evidence" value="ECO:0007669"/>
    <property type="project" value="UniProtKB-SubCell"/>
</dbReference>
<keyword evidence="12" id="KW-0496">Mitochondrion</keyword>
<dbReference type="Proteomes" id="UP000614350">
    <property type="component" value="Unassembled WGS sequence"/>
</dbReference>
<evidence type="ECO:0000256" key="5">
    <source>
        <dbReference type="ARBA" id="ARBA00018684"/>
    </source>
</evidence>
<evidence type="ECO:0000256" key="1">
    <source>
        <dbReference type="ARBA" id="ARBA00002920"/>
    </source>
</evidence>
<comment type="subunit">
    <text evidence="4">Mammalian complex I is composed of 45 different subunits.</text>
</comment>
<dbReference type="Pfam" id="PF05347">
    <property type="entry name" value="Complex1_LYR"/>
    <property type="match status" value="1"/>
</dbReference>
<evidence type="ECO:0000256" key="6">
    <source>
        <dbReference type="ARBA" id="ARBA00022448"/>
    </source>
</evidence>
<feature type="domain" description="Complex 1 LYR protein" evidence="16">
    <location>
        <begin position="13"/>
        <end position="70"/>
    </location>
</feature>
<dbReference type="PANTHER" id="PTHR12868">
    <property type="entry name" value="NADH-UBIQUINONE OXIDOREDUCTASE B22 SUBUNIT"/>
    <property type="match status" value="1"/>
</dbReference>
<evidence type="ECO:0000313" key="17">
    <source>
        <dbReference type="EMBL" id="KAF7380759.1"/>
    </source>
</evidence>
<sequence>MAQLPSGIVSHSQKVCSLYKRALSCLKNWYNDRLEYRYNAIKLRQRFEKNACIVDLRLAKYLLQEGEEELFQRQHLQAYAYPESPGGVAYERDPLLPDSIVDNWEPIEKAMYSKYFAQRAERKKKYLEWYYKEYPQKQLECKDTH</sequence>
<evidence type="ECO:0000256" key="15">
    <source>
        <dbReference type="ARBA" id="ARBA00032528"/>
    </source>
</evidence>
<comment type="subcellular location">
    <subcellularLocation>
        <location evidence="2">Mitochondrion inner membrane</location>
        <topology evidence="2">Peripheral membrane protein</topology>
        <orientation evidence="2">Matrix side</orientation>
    </subcellularLocation>
</comment>
<evidence type="ECO:0000256" key="7">
    <source>
        <dbReference type="ARBA" id="ARBA00022553"/>
    </source>
</evidence>
<evidence type="ECO:0000256" key="4">
    <source>
        <dbReference type="ARBA" id="ARBA00011790"/>
    </source>
</evidence>
<dbReference type="InterPro" id="IPR045292">
    <property type="entry name" value="Complex1_LYR_NDUFB9_LYRM3"/>
</dbReference>
<accession>A0A834J5E5</accession>
<evidence type="ECO:0000256" key="10">
    <source>
        <dbReference type="ARBA" id="ARBA00022982"/>
    </source>
</evidence>
<comment type="caution">
    <text evidence="17">The sequence shown here is derived from an EMBL/GenBank/DDBJ whole genome shotgun (WGS) entry which is preliminary data.</text>
</comment>
<evidence type="ECO:0000256" key="13">
    <source>
        <dbReference type="ARBA" id="ARBA00023136"/>
    </source>
</evidence>
<keyword evidence="11" id="KW-0007">Acetylation</keyword>
<comment type="function">
    <text evidence="1">Accessory subunit of the mitochondrial membrane respiratory chain NADH dehydrogenase (Complex I), that is believed to be not involved in catalysis. Complex I functions in the transfer of electrons from NADH to the respiratory chain. The immediate electron acceptor for the enzyme is believed to be ubiquinone.</text>
</comment>
<comment type="similarity">
    <text evidence="3">Belongs to the complex I LYR family.</text>
</comment>
<evidence type="ECO:0000256" key="2">
    <source>
        <dbReference type="ARBA" id="ARBA00004443"/>
    </source>
</evidence>
<keyword evidence="18" id="KW-1185">Reference proteome</keyword>
<organism evidence="17 18">
    <name type="scientific">Vespula vulgaris</name>
    <name type="common">Yellow jacket</name>
    <name type="synonym">Wasp</name>
    <dbReference type="NCBI Taxonomy" id="7454"/>
    <lineage>
        <taxon>Eukaryota</taxon>
        <taxon>Metazoa</taxon>
        <taxon>Ecdysozoa</taxon>
        <taxon>Arthropoda</taxon>
        <taxon>Hexapoda</taxon>
        <taxon>Insecta</taxon>
        <taxon>Pterygota</taxon>
        <taxon>Neoptera</taxon>
        <taxon>Endopterygota</taxon>
        <taxon>Hymenoptera</taxon>
        <taxon>Apocrita</taxon>
        <taxon>Aculeata</taxon>
        <taxon>Vespoidea</taxon>
        <taxon>Vespidae</taxon>
        <taxon>Vespinae</taxon>
        <taxon>Vespula</taxon>
    </lineage>
</organism>
<keyword evidence="10" id="KW-0249">Electron transport</keyword>
<name>A0A834J5E5_VESVU</name>
<gene>
    <name evidence="17" type="ORF">HZH66_014135</name>
</gene>
<dbReference type="CDD" id="cd20263">
    <property type="entry name" value="Complex1_LYR_NDUFB9_LYRM3"/>
    <property type="match status" value="1"/>
</dbReference>
<keyword evidence="9" id="KW-0999">Mitochondrion inner membrane</keyword>
<evidence type="ECO:0000256" key="11">
    <source>
        <dbReference type="ARBA" id="ARBA00022990"/>
    </source>
</evidence>
<protein>
    <recommendedName>
        <fullName evidence="5">NADH dehydrogenase [ubiquinone] 1 beta subcomplex subunit 9</fullName>
    </recommendedName>
    <alternativeName>
        <fullName evidence="14">Complex I-B22</fullName>
    </alternativeName>
    <alternativeName>
        <fullName evidence="15">NADH-ubiquinone oxidoreductase B22 subunit</fullName>
    </alternativeName>
</protein>
<keyword evidence="6" id="KW-0813">Transport</keyword>
<evidence type="ECO:0000256" key="9">
    <source>
        <dbReference type="ARBA" id="ARBA00022792"/>
    </source>
</evidence>
<dbReference type="EMBL" id="JACSEA010000021">
    <property type="protein sequence ID" value="KAF7380759.1"/>
    <property type="molecule type" value="Genomic_DNA"/>
</dbReference>
<evidence type="ECO:0000256" key="12">
    <source>
        <dbReference type="ARBA" id="ARBA00023128"/>
    </source>
</evidence>
<keyword evidence="13" id="KW-0472">Membrane</keyword>
<evidence type="ECO:0000256" key="3">
    <source>
        <dbReference type="ARBA" id="ARBA00009508"/>
    </source>
</evidence>
<evidence type="ECO:0000259" key="16">
    <source>
        <dbReference type="Pfam" id="PF05347"/>
    </source>
</evidence>
<dbReference type="InterPro" id="IPR008011">
    <property type="entry name" value="Complex1_LYR_dom"/>
</dbReference>
<evidence type="ECO:0000256" key="14">
    <source>
        <dbReference type="ARBA" id="ARBA00030192"/>
    </source>
</evidence>
<dbReference type="GO" id="GO:0006120">
    <property type="term" value="P:mitochondrial electron transport, NADH to ubiquinone"/>
    <property type="evidence" value="ECO:0007669"/>
    <property type="project" value="InterPro"/>
</dbReference>
<keyword evidence="7" id="KW-0597">Phosphoprotein</keyword>
<reference evidence="17" key="1">
    <citation type="journal article" date="2020" name="G3 (Bethesda)">
        <title>High-Quality Assemblies for Three Invasive Social Wasps from the &lt;i&gt;Vespula&lt;/i&gt; Genus.</title>
        <authorList>
            <person name="Harrop T.W.R."/>
            <person name="Guhlin J."/>
            <person name="McLaughlin G.M."/>
            <person name="Permina E."/>
            <person name="Stockwell P."/>
            <person name="Gilligan J."/>
            <person name="Le Lec M.F."/>
            <person name="Gruber M.A.M."/>
            <person name="Quinn O."/>
            <person name="Lovegrove M."/>
            <person name="Duncan E.J."/>
            <person name="Remnant E.J."/>
            <person name="Van Eeckhoven J."/>
            <person name="Graham B."/>
            <person name="Knapp R.A."/>
            <person name="Langford K.W."/>
            <person name="Kronenberg Z."/>
            <person name="Press M.O."/>
            <person name="Eacker S.M."/>
            <person name="Wilson-Rankin E.E."/>
            <person name="Purcell J."/>
            <person name="Lester P.J."/>
            <person name="Dearden P.K."/>
        </authorList>
    </citation>
    <scope>NUCLEOTIDE SEQUENCE</scope>
    <source>
        <strain evidence="17">Marl-1</strain>
    </source>
</reference>
<evidence type="ECO:0000313" key="18">
    <source>
        <dbReference type="Proteomes" id="UP000614350"/>
    </source>
</evidence>
<keyword evidence="8" id="KW-0679">Respiratory chain</keyword>